<dbReference type="AlphaFoldDB" id="A0A0L7QMY7"/>
<dbReference type="EMBL" id="KQ414865">
    <property type="protein sequence ID" value="KOC59985.1"/>
    <property type="molecule type" value="Genomic_DNA"/>
</dbReference>
<accession>A0A0L7QMY7</accession>
<sequence>MTWPPQSPDLNPIELLWEELDRQVRKAAPTSTQNRMPKLCEAIIKARGGNIDEIKI</sequence>
<proteinExistence type="predicted"/>
<evidence type="ECO:0000313" key="3">
    <source>
        <dbReference type="Proteomes" id="UP000053825"/>
    </source>
</evidence>
<gene>
    <name evidence="2" type="ORF">WH47_10113</name>
</gene>
<dbReference type="InterPro" id="IPR036397">
    <property type="entry name" value="RNaseH_sf"/>
</dbReference>
<dbReference type="Proteomes" id="UP000053825">
    <property type="component" value="Unassembled WGS sequence"/>
</dbReference>
<evidence type="ECO:0000313" key="2">
    <source>
        <dbReference type="EMBL" id="KOC59985.1"/>
    </source>
</evidence>
<reference evidence="2 3" key="1">
    <citation type="submission" date="2015-07" db="EMBL/GenBank/DDBJ databases">
        <title>The genome of Habropoda laboriosa.</title>
        <authorList>
            <person name="Pan H."/>
            <person name="Kapheim K."/>
        </authorList>
    </citation>
    <scope>NUCLEOTIDE SEQUENCE [LARGE SCALE GENOMIC DNA]</scope>
    <source>
        <strain evidence="2">0110345459</strain>
    </source>
</reference>
<keyword evidence="3" id="KW-1185">Reference proteome</keyword>
<dbReference type="InterPro" id="IPR038717">
    <property type="entry name" value="Tc1-like_DDE_dom"/>
</dbReference>
<feature type="domain" description="Tc1-like transposase DDE" evidence="1">
    <location>
        <begin position="3"/>
        <end position="34"/>
    </location>
</feature>
<evidence type="ECO:0000259" key="1">
    <source>
        <dbReference type="Pfam" id="PF13358"/>
    </source>
</evidence>
<dbReference type="Pfam" id="PF13358">
    <property type="entry name" value="DDE_3"/>
    <property type="match status" value="1"/>
</dbReference>
<protein>
    <recommendedName>
        <fullName evidence="1">Tc1-like transposase DDE domain-containing protein</fullName>
    </recommendedName>
</protein>
<name>A0A0L7QMY7_9HYME</name>
<dbReference type="GO" id="GO:0003676">
    <property type="term" value="F:nucleic acid binding"/>
    <property type="evidence" value="ECO:0007669"/>
    <property type="project" value="InterPro"/>
</dbReference>
<organism evidence="2 3">
    <name type="scientific">Habropoda laboriosa</name>
    <dbReference type="NCBI Taxonomy" id="597456"/>
    <lineage>
        <taxon>Eukaryota</taxon>
        <taxon>Metazoa</taxon>
        <taxon>Ecdysozoa</taxon>
        <taxon>Arthropoda</taxon>
        <taxon>Hexapoda</taxon>
        <taxon>Insecta</taxon>
        <taxon>Pterygota</taxon>
        <taxon>Neoptera</taxon>
        <taxon>Endopterygota</taxon>
        <taxon>Hymenoptera</taxon>
        <taxon>Apocrita</taxon>
        <taxon>Aculeata</taxon>
        <taxon>Apoidea</taxon>
        <taxon>Anthophila</taxon>
        <taxon>Apidae</taxon>
        <taxon>Habropoda</taxon>
    </lineage>
</organism>
<dbReference type="Gene3D" id="3.30.420.10">
    <property type="entry name" value="Ribonuclease H-like superfamily/Ribonuclease H"/>
    <property type="match status" value="1"/>
</dbReference>